<comment type="caution">
    <text evidence="1">The sequence shown here is derived from an EMBL/GenBank/DDBJ whole genome shotgun (WGS) entry which is preliminary data.</text>
</comment>
<dbReference type="Proteomes" id="UP001489004">
    <property type="component" value="Unassembled WGS sequence"/>
</dbReference>
<dbReference type="AlphaFoldDB" id="A0AAW1QEQ7"/>
<protein>
    <submittedName>
        <fullName evidence="1">Uncharacterized protein</fullName>
    </submittedName>
</protein>
<keyword evidence="2" id="KW-1185">Reference proteome</keyword>
<sequence>MAHEGHNKPKGRNGLSSPFRCDLADALCLEDVMPAAIAKLLHHADAETDAAGALQNHVQILSRLAIKRFTGDASSQSQMFQLQQMRNQAYDFVLVIVGDAKLLLDDATDAAPLARLFRGLNASKPHGAEQGIRSLLISALLHLLKQEGHLRELILDSGLGVAGLLKAWSHSPDSWLLRAALAHALQWILQQSFPVAESLSIMLDQYAHPPSTGGHLLDFTSIIAAEIGSLAVLLFTLVQPADWADASEGIQEAALDLDGVAHSKNVAAEFATCKCLEAAMDMFKVATTLACLCGMGMSVDLGGAHRLVVSLLNNARKRDHSFFEPSSVLPKAAGWASDAMQKSLFRGIGCELWQAYMKRWCEFFGLCALHLHMEGVNSSSRQAMLQSLGTALLRLIKRAGDFVGPEVRERVRLAAGDFVGMLDMILHLDGFDASAAQQMQLFQDLRGAYQASPRCRSLLAPEARRQLEALLRGTQDPLAEPLHVIDPLQHPSVLSNVAPLAQLADSSLANVTPL</sequence>
<organism evidence="1 2">
    <name type="scientific">[Myrmecia] bisecta</name>
    <dbReference type="NCBI Taxonomy" id="41462"/>
    <lineage>
        <taxon>Eukaryota</taxon>
        <taxon>Viridiplantae</taxon>
        <taxon>Chlorophyta</taxon>
        <taxon>core chlorophytes</taxon>
        <taxon>Trebouxiophyceae</taxon>
        <taxon>Trebouxiales</taxon>
        <taxon>Trebouxiaceae</taxon>
        <taxon>Myrmecia</taxon>
    </lineage>
</organism>
<evidence type="ECO:0000313" key="2">
    <source>
        <dbReference type="Proteomes" id="UP001489004"/>
    </source>
</evidence>
<accession>A0AAW1QEQ7</accession>
<name>A0AAW1QEQ7_9CHLO</name>
<dbReference type="EMBL" id="JALJOR010000003">
    <property type="protein sequence ID" value="KAK9819890.1"/>
    <property type="molecule type" value="Genomic_DNA"/>
</dbReference>
<proteinExistence type="predicted"/>
<evidence type="ECO:0000313" key="1">
    <source>
        <dbReference type="EMBL" id="KAK9819890.1"/>
    </source>
</evidence>
<gene>
    <name evidence="1" type="ORF">WJX72_003683</name>
</gene>
<reference evidence="1 2" key="1">
    <citation type="journal article" date="2024" name="Nat. Commun.">
        <title>Phylogenomics reveals the evolutionary origins of lichenization in chlorophyte algae.</title>
        <authorList>
            <person name="Puginier C."/>
            <person name="Libourel C."/>
            <person name="Otte J."/>
            <person name="Skaloud P."/>
            <person name="Haon M."/>
            <person name="Grisel S."/>
            <person name="Petersen M."/>
            <person name="Berrin J.G."/>
            <person name="Delaux P.M."/>
            <person name="Dal Grande F."/>
            <person name="Keller J."/>
        </authorList>
    </citation>
    <scope>NUCLEOTIDE SEQUENCE [LARGE SCALE GENOMIC DNA]</scope>
    <source>
        <strain evidence="1 2">SAG 2043</strain>
    </source>
</reference>